<keyword evidence="8" id="KW-1185">Reference proteome</keyword>
<dbReference type="Gene3D" id="1.20.5.4130">
    <property type="match status" value="1"/>
</dbReference>
<name>A0A8J4VB78_9ROSI</name>
<dbReference type="Pfam" id="PF18052">
    <property type="entry name" value="Rx_N"/>
    <property type="match status" value="1"/>
</dbReference>
<keyword evidence="2" id="KW-0547">Nucleotide-binding</keyword>
<evidence type="ECO:0000256" key="3">
    <source>
        <dbReference type="ARBA" id="ARBA00022821"/>
    </source>
</evidence>
<dbReference type="PANTHER" id="PTHR36766:SF61">
    <property type="entry name" value="NB-ARC DOMAIN DISEASE RESISTANCE PROTEIN"/>
    <property type="match status" value="1"/>
</dbReference>
<dbReference type="OrthoDB" id="2018467at2759"/>
<protein>
    <recommendedName>
        <fullName evidence="9">Disease resistance protein RGA3</fullName>
    </recommendedName>
</protein>
<dbReference type="InterPro" id="IPR041118">
    <property type="entry name" value="Rx_N"/>
</dbReference>
<evidence type="ECO:0000313" key="7">
    <source>
        <dbReference type="EMBL" id="KAF3948325.1"/>
    </source>
</evidence>
<gene>
    <name evidence="7" type="ORF">CMV_025663</name>
</gene>
<comment type="caution">
    <text evidence="7">The sequence shown here is derived from an EMBL/GenBank/DDBJ whole genome shotgun (WGS) entry which is preliminary data.</text>
</comment>
<keyword evidence="1" id="KW-0677">Repeat</keyword>
<evidence type="ECO:0000256" key="2">
    <source>
        <dbReference type="ARBA" id="ARBA00022741"/>
    </source>
</evidence>
<evidence type="ECO:0008006" key="9">
    <source>
        <dbReference type="Google" id="ProtNLM"/>
    </source>
</evidence>
<dbReference type="InterPro" id="IPR002182">
    <property type="entry name" value="NB-ARC"/>
</dbReference>
<dbReference type="GO" id="GO:0005524">
    <property type="term" value="F:ATP binding"/>
    <property type="evidence" value="ECO:0007669"/>
    <property type="project" value="UniProtKB-KW"/>
</dbReference>
<dbReference type="GO" id="GO:0043531">
    <property type="term" value="F:ADP binding"/>
    <property type="evidence" value="ECO:0007669"/>
    <property type="project" value="InterPro"/>
</dbReference>
<organism evidence="7 8">
    <name type="scientific">Castanea mollissima</name>
    <name type="common">Chinese chestnut</name>
    <dbReference type="NCBI Taxonomy" id="60419"/>
    <lineage>
        <taxon>Eukaryota</taxon>
        <taxon>Viridiplantae</taxon>
        <taxon>Streptophyta</taxon>
        <taxon>Embryophyta</taxon>
        <taxon>Tracheophyta</taxon>
        <taxon>Spermatophyta</taxon>
        <taxon>Magnoliopsida</taxon>
        <taxon>eudicotyledons</taxon>
        <taxon>Gunneridae</taxon>
        <taxon>Pentapetalae</taxon>
        <taxon>rosids</taxon>
        <taxon>fabids</taxon>
        <taxon>Fagales</taxon>
        <taxon>Fagaceae</taxon>
        <taxon>Castanea</taxon>
    </lineage>
</organism>
<feature type="domain" description="NB-ARC" evidence="5">
    <location>
        <begin position="193"/>
        <end position="266"/>
    </location>
</feature>
<evidence type="ECO:0000259" key="5">
    <source>
        <dbReference type="Pfam" id="PF00931"/>
    </source>
</evidence>
<dbReference type="Pfam" id="PF00931">
    <property type="entry name" value="NB-ARC"/>
    <property type="match status" value="1"/>
</dbReference>
<dbReference type="AlphaFoldDB" id="A0A8J4VB78"/>
<feature type="domain" description="Disease resistance N-terminal" evidence="6">
    <location>
        <begin position="11"/>
        <end position="95"/>
    </location>
</feature>
<dbReference type="Proteomes" id="UP000737018">
    <property type="component" value="Unassembled WGS sequence"/>
</dbReference>
<sequence>MTEIANVIAGKILEQLRSLINQELSSAWGVQSDLKKLESTMLAIKAVLFDAEEKEAGNHRLSLWLGQLKGVLNDAENVLDEFQYRVLQKEVMKRENFFDEFQYRVLQKEVVKRCRSTCKKVCYFFSVSNPFVLRFEMAHKIKGIRERVDDISALKAEFNLAAQLEVRNTTMHKRDMSHMSHFFVPPQIVIGRDDDKKQIINILMQQDADRIVSVIPIVGIGGLGKTTLAKLVYHDEGVVSHFQLRMWACVSEDFNVTTLIQEILKSANVALMRICA</sequence>
<evidence type="ECO:0000256" key="4">
    <source>
        <dbReference type="ARBA" id="ARBA00022840"/>
    </source>
</evidence>
<dbReference type="InterPro" id="IPR027417">
    <property type="entry name" value="P-loop_NTPase"/>
</dbReference>
<dbReference type="Gene3D" id="3.40.50.300">
    <property type="entry name" value="P-loop containing nucleotide triphosphate hydrolases"/>
    <property type="match status" value="1"/>
</dbReference>
<keyword evidence="4" id="KW-0067">ATP-binding</keyword>
<keyword evidence="3" id="KW-0611">Plant defense</keyword>
<reference evidence="7" key="1">
    <citation type="submission" date="2020-03" db="EMBL/GenBank/DDBJ databases">
        <title>Castanea mollissima Vanexum genome sequencing.</title>
        <authorList>
            <person name="Staton M."/>
        </authorList>
    </citation>
    <scope>NUCLEOTIDE SEQUENCE</scope>
    <source>
        <tissue evidence="7">Leaf</tissue>
    </source>
</reference>
<dbReference type="GO" id="GO:0006952">
    <property type="term" value="P:defense response"/>
    <property type="evidence" value="ECO:0007669"/>
    <property type="project" value="UniProtKB-KW"/>
</dbReference>
<evidence type="ECO:0000256" key="1">
    <source>
        <dbReference type="ARBA" id="ARBA00022737"/>
    </source>
</evidence>
<dbReference type="SUPFAM" id="SSF52540">
    <property type="entry name" value="P-loop containing nucleoside triphosphate hydrolases"/>
    <property type="match status" value="1"/>
</dbReference>
<evidence type="ECO:0000259" key="6">
    <source>
        <dbReference type="Pfam" id="PF18052"/>
    </source>
</evidence>
<evidence type="ECO:0000313" key="8">
    <source>
        <dbReference type="Proteomes" id="UP000737018"/>
    </source>
</evidence>
<dbReference type="EMBL" id="JRKL02006934">
    <property type="protein sequence ID" value="KAF3948325.1"/>
    <property type="molecule type" value="Genomic_DNA"/>
</dbReference>
<dbReference type="PANTHER" id="PTHR36766">
    <property type="entry name" value="PLANT BROAD-SPECTRUM MILDEW RESISTANCE PROTEIN RPW8"/>
    <property type="match status" value="1"/>
</dbReference>
<accession>A0A8J4VB78</accession>
<proteinExistence type="predicted"/>